<protein>
    <submittedName>
        <fullName evidence="2">DNA-binding anti-repressor SinI</fullName>
    </submittedName>
</protein>
<evidence type="ECO:0000313" key="3">
    <source>
        <dbReference type="Proteomes" id="UP000481043"/>
    </source>
</evidence>
<dbReference type="Pfam" id="PF08671">
    <property type="entry name" value="SinI"/>
    <property type="match status" value="1"/>
</dbReference>
<sequence>MITDLSKGLEKLDQEWIDLILAALDMGLSVLEIQSFLNEQTLDK</sequence>
<dbReference type="PROSITE" id="PS51500">
    <property type="entry name" value="SIN"/>
    <property type="match status" value="1"/>
</dbReference>
<comment type="caution">
    <text evidence="2">The sequence shown here is derived from an EMBL/GenBank/DDBJ whole genome shotgun (WGS) entry which is preliminary data.</text>
</comment>
<keyword evidence="2" id="KW-0238">DNA-binding</keyword>
<evidence type="ECO:0000259" key="1">
    <source>
        <dbReference type="PROSITE" id="PS51500"/>
    </source>
</evidence>
<dbReference type="InterPro" id="IPR036281">
    <property type="entry name" value="SinR/SinI_dimer_dom_sf"/>
</dbReference>
<feature type="domain" description="Sin" evidence="1">
    <location>
        <begin position="3"/>
        <end position="41"/>
    </location>
</feature>
<dbReference type="AlphaFoldDB" id="A0A6M0QAE1"/>
<name>A0A6M0QAE1_9BACI</name>
<dbReference type="InterPro" id="IPR010981">
    <property type="entry name" value="SinR/SinI_dimer_dom"/>
</dbReference>
<dbReference type="SUPFAM" id="SSF47406">
    <property type="entry name" value="SinR repressor dimerisation domain-like"/>
    <property type="match status" value="1"/>
</dbReference>
<gene>
    <name evidence="2" type="primary">sinI</name>
    <name evidence="2" type="ORF">G4D63_16195</name>
</gene>
<dbReference type="GO" id="GO:0006355">
    <property type="term" value="P:regulation of DNA-templated transcription"/>
    <property type="evidence" value="ECO:0007669"/>
    <property type="project" value="InterPro"/>
</dbReference>
<evidence type="ECO:0000313" key="2">
    <source>
        <dbReference type="EMBL" id="NEY73275.1"/>
    </source>
</evidence>
<dbReference type="EMBL" id="JAAIWM010000006">
    <property type="protein sequence ID" value="NEY73275.1"/>
    <property type="molecule type" value="Genomic_DNA"/>
</dbReference>
<dbReference type="GO" id="GO:0003677">
    <property type="term" value="F:DNA binding"/>
    <property type="evidence" value="ECO:0007669"/>
    <property type="project" value="UniProtKB-KW"/>
</dbReference>
<dbReference type="RefSeq" id="WP_163180748.1">
    <property type="nucleotide sequence ID" value="NZ_JAAIWM010000006.1"/>
</dbReference>
<dbReference type="Proteomes" id="UP000481043">
    <property type="component" value="Unassembled WGS sequence"/>
</dbReference>
<dbReference type="GO" id="GO:0046983">
    <property type="term" value="F:protein dimerization activity"/>
    <property type="evidence" value="ECO:0007669"/>
    <property type="project" value="InterPro"/>
</dbReference>
<accession>A0A6M0QAE1</accession>
<keyword evidence="3" id="KW-1185">Reference proteome</keyword>
<proteinExistence type="predicted"/>
<organism evidence="2 3">
    <name type="scientific">Bacillus mesophilus</name>
    <dbReference type="NCBI Taxonomy" id="1808955"/>
    <lineage>
        <taxon>Bacteria</taxon>
        <taxon>Bacillati</taxon>
        <taxon>Bacillota</taxon>
        <taxon>Bacilli</taxon>
        <taxon>Bacillales</taxon>
        <taxon>Bacillaceae</taxon>
        <taxon>Bacillus</taxon>
    </lineage>
</organism>
<reference evidence="2 3" key="1">
    <citation type="submission" date="2020-02" db="EMBL/GenBank/DDBJ databases">
        <title>Bacillus aquiflavi sp. nov., isolated from yellow water of strong flavor Chinese baijiu in Yibin region of China.</title>
        <authorList>
            <person name="Xie J."/>
        </authorList>
    </citation>
    <scope>NUCLEOTIDE SEQUENCE [LARGE SCALE GENOMIC DNA]</scope>
    <source>
        <strain evidence="2 3">SA4</strain>
    </source>
</reference>